<accession>A0A0F9VA06</accession>
<evidence type="ECO:0000313" key="2">
    <source>
        <dbReference type="EMBL" id="KKN62678.1"/>
    </source>
</evidence>
<comment type="caution">
    <text evidence="2">The sequence shown here is derived from an EMBL/GenBank/DDBJ whole genome shotgun (WGS) entry which is preliminary data.</text>
</comment>
<gene>
    <name evidence="2" type="ORF">LCGC14_0509390</name>
</gene>
<feature type="transmembrane region" description="Helical" evidence="1">
    <location>
        <begin position="12"/>
        <end position="33"/>
    </location>
</feature>
<keyword evidence="1" id="KW-0812">Transmembrane</keyword>
<keyword evidence="1" id="KW-1133">Transmembrane helix</keyword>
<organism evidence="2">
    <name type="scientific">marine sediment metagenome</name>
    <dbReference type="NCBI Taxonomy" id="412755"/>
    <lineage>
        <taxon>unclassified sequences</taxon>
        <taxon>metagenomes</taxon>
        <taxon>ecological metagenomes</taxon>
    </lineage>
</organism>
<sequence length="162" mass="17238">MNRKGQVELGAILIAFIVVIVGVVLMVASAGLIGDTTNTITATNISFTGANGTTTNIPGKFWSDLVVYNETGDYLIGSGNYTLINNAVVNGEETARLTRAAPLALEATHNWNLSGVYQPTTYITNSGGRAIANIIIIFFALAIAVVTLFPTLRNKVLESFTR</sequence>
<reference evidence="2" key="1">
    <citation type="journal article" date="2015" name="Nature">
        <title>Complex archaea that bridge the gap between prokaryotes and eukaryotes.</title>
        <authorList>
            <person name="Spang A."/>
            <person name="Saw J.H."/>
            <person name="Jorgensen S.L."/>
            <person name="Zaremba-Niedzwiedzka K."/>
            <person name="Martijn J."/>
            <person name="Lind A.E."/>
            <person name="van Eijk R."/>
            <person name="Schleper C."/>
            <person name="Guy L."/>
            <person name="Ettema T.J."/>
        </authorList>
    </citation>
    <scope>NUCLEOTIDE SEQUENCE</scope>
</reference>
<dbReference type="AlphaFoldDB" id="A0A0F9VA06"/>
<feature type="transmembrane region" description="Helical" evidence="1">
    <location>
        <begin position="130"/>
        <end position="152"/>
    </location>
</feature>
<name>A0A0F9VA06_9ZZZZ</name>
<proteinExistence type="predicted"/>
<dbReference type="EMBL" id="LAZR01000616">
    <property type="protein sequence ID" value="KKN62678.1"/>
    <property type="molecule type" value="Genomic_DNA"/>
</dbReference>
<keyword evidence="1" id="KW-0472">Membrane</keyword>
<evidence type="ECO:0000256" key="1">
    <source>
        <dbReference type="SAM" id="Phobius"/>
    </source>
</evidence>
<protein>
    <submittedName>
        <fullName evidence="2">Uncharacterized protein</fullName>
    </submittedName>
</protein>